<dbReference type="OrthoDB" id="331600at2759"/>
<evidence type="ECO:0000313" key="5">
    <source>
        <dbReference type="EMBL" id="KAG5584646.1"/>
    </source>
</evidence>
<feature type="region of interest" description="Disordered" evidence="1">
    <location>
        <begin position="169"/>
        <end position="223"/>
    </location>
</feature>
<proteinExistence type="predicted"/>
<feature type="compositionally biased region" description="Polar residues" evidence="1">
    <location>
        <begin position="645"/>
        <end position="660"/>
    </location>
</feature>
<feature type="compositionally biased region" description="Basic and acidic residues" evidence="1">
    <location>
        <begin position="662"/>
        <end position="674"/>
    </location>
</feature>
<dbReference type="PANTHER" id="PTHR47184">
    <property type="entry name" value="PHOSPHATIDYLINOSITOL 3-AND 4-KINASE FAMILY PROTEIN-RELATED"/>
    <property type="match status" value="1"/>
</dbReference>
<evidence type="ECO:0000256" key="2">
    <source>
        <dbReference type="SAM" id="Phobius"/>
    </source>
</evidence>
<keyword evidence="2" id="KW-0812">Transmembrane</keyword>
<dbReference type="AlphaFoldDB" id="A0A9J5XBL4"/>
<dbReference type="EMBL" id="JACXVP010000009">
    <property type="protein sequence ID" value="KAG5584646.1"/>
    <property type="molecule type" value="Genomic_DNA"/>
</dbReference>
<dbReference type="Proteomes" id="UP000824120">
    <property type="component" value="Chromosome 9"/>
</dbReference>
<evidence type="ECO:0000313" key="6">
    <source>
        <dbReference type="Proteomes" id="UP000824120"/>
    </source>
</evidence>
<feature type="region of interest" description="Disordered" evidence="1">
    <location>
        <begin position="645"/>
        <end position="674"/>
    </location>
</feature>
<gene>
    <name evidence="5" type="ORF">H5410_045080</name>
</gene>
<feature type="signal peptide" evidence="3">
    <location>
        <begin position="1"/>
        <end position="16"/>
    </location>
</feature>
<keyword evidence="6" id="KW-1185">Reference proteome</keyword>
<feature type="compositionally biased region" description="Polar residues" evidence="1">
    <location>
        <begin position="207"/>
        <end position="223"/>
    </location>
</feature>
<dbReference type="Pfam" id="PF12295">
    <property type="entry name" value="Symplekin_C"/>
    <property type="match status" value="1"/>
</dbReference>
<protein>
    <recommendedName>
        <fullName evidence="4">Symplekin C-terminal domain-containing protein</fullName>
    </recommendedName>
</protein>
<reference evidence="5 6" key="1">
    <citation type="submission" date="2020-09" db="EMBL/GenBank/DDBJ databases">
        <title>De no assembly of potato wild relative species, Solanum commersonii.</title>
        <authorList>
            <person name="Cho K."/>
        </authorList>
    </citation>
    <scope>NUCLEOTIDE SEQUENCE [LARGE SCALE GENOMIC DNA]</scope>
    <source>
        <strain evidence="5">LZ3.2</strain>
        <tissue evidence="5">Leaf</tissue>
    </source>
</reference>
<evidence type="ECO:0000256" key="3">
    <source>
        <dbReference type="SAM" id="SignalP"/>
    </source>
</evidence>
<keyword evidence="2" id="KW-1133">Transmembrane helix</keyword>
<keyword evidence="3" id="KW-0732">Signal</keyword>
<feature type="transmembrane region" description="Helical" evidence="2">
    <location>
        <begin position="108"/>
        <end position="129"/>
    </location>
</feature>
<evidence type="ECO:0000259" key="4">
    <source>
        <dbReference type="Pfam" id="PF12295"/>
    </source>
</evidence>
<evidence type="ECO:0000256" key="1">
    <source>
        <dbReference type="SAM" id="MobiDB-lite"/>
    </source>
</evidence>
<dbReference type="PANTHER" id="PTHR47184:SF2">
    <property type="entry name" value="SYMPLEKIN"/>
    <property type="match status" value="1"/>
</dbReference>
<sequence length="808" mass="89548">MTAVSATILCSILVTAFVVPSYEFQWRILCVIIFSIEKSISFKSAVHHLEEVRMKAIRLVANKLYPLTSISQQIELFANEMLMSVSTVDHKADSNGDGSDPALQKFRFLFLLVSVAFAHLGHLVVGFGGGTTVTSYVCTNKEAKAKLFIFYLLENRQIPLQLLEKRNEKGNSSEYVNPQPWEFEGNNQEESQKDSGSEKSSEEGPSFSISNPLQSSTSGSKSPFSVAEGQRRISLYFALCTKKHSLFGQIFVVYSGASEAVQQAIHQQIHMLVRTIGSSSELLEIISDPHSGSEKLLIQVLQTLTEGIVPSLQLITTIRKLYETKVKAHHLAFKGEHVLLVALFHVHVPLILYKSCRMGRLVGGTNINSSISHDVELLIMILPFLSKDEGPPKAAMGWLVKGCDGVVLLLFPHVVNAPLDKFQCALLRILQGSTHSGPVLTPTEALIAIHRIDPEREGIPLKKVTDACNACFEQREIFTQQVLAKVLNQLVEQIPLPLLFMRTVLQAIGAFPSLVDFIMEILSRLVSKQIWKYPKLWVGFVKCALLTRPQSFGVLLQKTWTNVALTCQVFVEWVVVGSEYVDDPIAIIDILGSLLDELPPAQLENALGRTPALRAPLVAHASQAHIKSSLPRSVLTVLGIESDAQVSSQAPPNQSQTGDIDNSDKEAGTEKSRDSSVTKLPVLFFQVSGRLMQTGSLQWLMGISFVVLFWPWNEVIRIPQPYYGGSSVLQVLFHVEGSLGLSQPQCKCIASENRSNCITEVTYYVAPENGGCNYFRWIDPSPEIANELFRFVSSLMNRFIDGENRLID</sequence>
<organism evidence="5 6">
    <name type="scientific">Solanum commersonii</name>
    <name type="common">Commerson's wild potato</name>
    <name type="synonym">Commerson's nightshade</name>
    <dbReference type="NCBI Taxonomy" id="4109"/>
    <lineage>
        <taxon>Eukaryota</taxon>
        <taxon>Viridiplantae</taxon>
        <taxon>Streptophyta</taxon>
        <taxon>Embryophyta</taxon>
        <taxon>Tracheophyta</taxon>
        <taxon>Spermatophyta</taxon>
        <taxon>Magnoliopsida</taxon>
        <taxon>eudicotyledons</taxon>
        <taxon>Gunneridae</taxon>
        <taxon>Pentapetalae</taxon>
        <taxon>asterids</taxon>
        <taxon>lamiids</taxon>
        <taxon>Solanales</taxon>
        <taxon>Solanaceae</taxon>
        <taxon>Solanoideae</taxon>
        <taxon>Solaneae</taxon>
        <taxon>Solanum</taxon>
    </lineage>
</organism>
<keyword evidence="2" id="KW-0472">Membrane</keyword>
<feature type="domain" description="Symplekin C-terminal" evidence="4">
    <location>
        <begin position="407"/>
        <end position="558"/>
    </location>
</feature>
<feature type="chain" id="PRO_5039936062" description="Symplekin C-terminal domain-containing protein" evidence="3">
    <location>
        <begin position="17"/>
        <end position="808"/>
    </location>
</feature>
<feature type="compositionally biased region" description="Basic and acidic residues" evidence="1">
    <location>
        <begin position="190"/>
        <end position="202"/>
    </location>
</feature>
<dbReference type="InterPro" id="IPR022075">
    <property type="entry name" value="Symplekin_C"/>
</dbReference>
<accession>A0A9J5XBL4</accession>
<comment type="caution">
    <text evidence="5">The sequence shown here is derived from an EMBL/GenBank/DDBJ whole genome shotgun (WGS) entry which is preliminary data.</text>
</comment>
<name>A0A9J5XBL4_SOLCO</name>